<dbReference type="Pfam" id="PF21982">
    <property type="entry name" value="RecX_HTH1"/>
    <property type="match status" value="1"/>
</dbReference>
<comment type="similarity">
    <text evidence="2 5">Belongs to the RecX family.</text>
</comment>
<evidence type="ECO:0000259" key="6">
    <source>
        <dbReference type="Pfam" id="PF02631"/>
    </source>
</evidence>
<comment type="function">
    <text evidence="5">Modulates RecA activity.</text>
</comment>
<dbReference type="InterPro" id="IPR036388">
    <property type="entry name" value="WH-like_DNA-bd_sf"/>
</dbReference>
<dbReference type="GO" id="GO:0006282">
    <property type="term" value="P:regulation of DNA repair"/>
    <property type="evidence" value="ECO:0007669"/>
    <property type="project" value="UniProtKB-UniRule"/>
</dbReference>
<comment type="subcellular location">
    <subcellularLocation>
        <location evidence="1 5">Cytoplasm</location>
    </subcellularLocation>
</comment>
<dbReference type="Pfam" id="PF21981">
    <property type="entry name" value="RecX_HTH3"/>
    <property type="match status" value="1"/>
</dbReference>
<dbReference type="PANTHER" id="PTHR33602:SF1">
    <property type="entry name" value="REGULATORY PROTEIN RECX FAMILY PROTEIN"/>
    <property type="match status" value="1"/>
</dbReference>
<dbReference type="InterPro" id="IPR003783">
    <property type="entry name" value="Regulatory_RecX"/>
</dbReference>
<dbReference type="Pfam" id="PF02631">
    <property type="entry name" value="RecX_HTH2"/>
    <property type="match status" value="1"/>
</dbReference>
<evidence type="ECO:0000256" key="5">
    <source>
        <dbReference type="HAMAP-Rule" id="MF_01114"/>
    </source>
</evidence>
<evidence type="ECO:0000256" key="2">
    <source>
        <dbReference type="ARBA" id="ARBA00009695"/>
    </source>
</evidence>
<dbReference type="PANTHER" id="PTHR33602">
    <property type="entry name" value="REGULATORY PROTEIN RECX FAMILY PROTEIN"/>
    <property type="match status" value="1"/>
</dbReference>
<evidence type="ECO:0000313" key="9">
    <source>
        <dbReference type="EMBL" id="AOZ96571.1"/>
    </source>
</evidence>
<feature type="domain" description="RecX second three-helical" evidence="6">
    <location>
        <begin position="105"/>
        <end position="139"/>
    </location>
</feature>
<dbReference type="InterPro" id="IPR053924">
    <property type="entry name" value="RecX_HTH_2nd"/>
</dbReference>
<reference evidence="10" key="1">
    <citation type="submission" date="2016-10" db="EMBL/GenBank/DDBJ databases">
        <title>The complete genome sequence of the rumen bacterium Butyrivibrio hungatei MB2003.</title>
        <authorList>
            <person name="Palevich N."/>
            <person name="Kelly W.J."/>
            <person name="Leahy S.C."/>
            <person name="Altermann E."/>
            <person name="Rakonjac J."/>
            <person name="Attwood G.T."/>
        </authorList>
    </citation>
    <scope>NUCLEOTIDE SEQUENCE [LARGE SCALE GENOMIC DNA]</scope>
    <source>
        <strain evidence="10">MB2003</strain>
    </source>
</reference>
<proteinExistence type="inferred from homology"/>
<gene>
    <name evidence="5" type="primary">recX</name>
    <name evidence="9" type="ORF">bhn_I1538</name>
</gene>
<dbReference type="InterPro" id="IPR053925">
    <property type="entry name" value="RecX_HTH_3rd"/>
</dbReference>
<sequence length="203" mass="24028">MIVSDILELDKKRSKVFIDGEFAFVMYKGEFREYGIKLEAEISDETYETIISLLLPKRATKRAMNLLQKRDYTEAKLREKLSEGLYPQEAIDAAIEYVKSYHYLDDERYARDYITYHMPTKSKNRIVQDLSNKGIKKDILIPILEELYEDEDLDPEASQIEALLQKKHYSKDLEYKEQQKIIAFILRRGFSLEKIKSVINFSY</sequence>
<name>A0A1D9P248_9FIRM</name>
<dbReference type="OrthoDB" id="9804967at2"/>
<dbReference type="HAMAP" id="MF_01114">
    <property type="entry name" value="RecX"/>
    <property type="match status" value="1"/>
</dbReference>
<organism evidence="9 10">
    <name type="scientific">Butyrivibrio hungatei</name>
    <dbReference type="NCBI Taxonomy" id="185008"/>
    <lineage>
        <taxon>Bacteria</taxon>
        <taxon>Bacillati</taxon>
        <taxon>Bacillota</taxon>
        <taxon>Clostridia</taxon>
        <taxon>Lachnospirales</taxon>
        <taxon>Lachnospiraceae</taxon>
        <taxon>Butyrivibrio</taxon>
    </lineage>
</organism>
<evidence type="ECO:0000256" key="3">
    <source>
        <dbReference type="ARBA" id="ARBA00018111"/>
    </source>
</evidence>
<evidence type="ECO:0000259" key="7">
    <source>
        <dbReference type="Pfam" id="PF21981"/>
    </source>
</evidence>
<feature type="domain" description="RecX first three-helical" evidence="8">
    <location>
        <begin position="61"/>
        <end position="97"/>
    </location>
</feature>
<keyword evidence="10" id="KW-1185">Reference proteome</keyword>
<dbReference type="GO" id="GO:0005737">
    <property type="term" value="C:cytoplasm"/>
    <property type="evidence" value="ECO:0007669"/>
    <property type="project" value="UniProtKB-SubCell"/>
</dbReference>
<dbReference type="InterPro" id="IPR053926">
    <property type="entry name" value="RecX_HTH_1st"/>
</dbReference>
<dbReference type="AlphaFoldDB" id="A0A1D9P248"/>
<protein>
    <recommendedName>
        <fullName evidence="3 5">Regulatory protein RecX</fullName>
    </recommendedName>
</protein>
<dbReference type="EMBL" id="CP017831">
    <property type="protein sequence ID" value="AOZ96571.1"/>
    <property type="molecule type" value="Genomic_DNA"/>
</dbReference>
<dbReference type="KEGG" id="bhu:bhn_I1538"/>
<feature type="domain" description="RecX third three-helical" evidence="7">
    <location>
        <begin position="158"/>
        <end position="199"/>
    </location>
</feature>
<accession>A0A1D9P248</accession>
<evidence type="ECO:0000256" key="4">
    <source>
        <dbReference type="ARBA" id="ARBA00022490"/>
    </source>
</evidence>
<evidence type="ECO:0000313" key="10">
    <source>
        <dbReference type="Proteomes" id="UP000179284"/>
    </source>
</evidence>
<dbReference type="Proteomes" id="UP000179284">
    <property type="component" value="Chromosome I"/>
</dbReference>
<keyword evidence="4 5" id="KW-0963">Cytoplasm</keyword>
<evidence type="ECO:0000259" key="8">
    <source>
        <dbReference type="Pfam" id="PF21982"/>
    </source>
</evidence>
<dbReference type="RefSeq" id="WP_071176249.1">
    <property type="nucleotide sequence ID" value="NZ_CP017831.1"/>
</dbReference>
<evidence type="ECO:0000256" key="1">
    <source>
        <dbReference type="ARBA" id="ARBA00004496"/>
    </source>
</evidence>
<dbReference type="Gene3D" id="1.10.10.10">
    <property type="entry name" value="Winged helix-like DNA-binding domain superfamily/Winged helix DNA-binding domain"/>
    <property type="match status" value="3"/>
</dbReference>